<dbReference type="KEGG" id="dmk:116926028"/>
<keyword evidence="7 11" id="KW-0949">S-adenosyl-L-methionine</keyword>
<evidence type="ECO:0000256" key="6">
    <source>
        <dbReference type="ARBA" id="ARBA00022679"/>
    </source>
</evidence>
<evidence type="ECO:0000256" key="5">
    <source>
        <dbReference type="ARBA" id="ARBA00022603"/>
    </source>
</evidence>
<dbReference type="RefSeq" id="XP_045032266.1">
    <property type="nucleotide sequence ID" value="XM_045176331.1"/>
</dbReference>
<keyword evidence="10" id="KW-0863">Zinc-finger</keyword>
<evidence type="ECO:0000256" key="8">
    <source>
        <dbReference type="ARBA" id="ARBA00022694"/>
    </source>
</evidence>
<protein>
    <recommendedName>
        <fullName evidence="11">tRNA (uracil-O(2)-)-methyltransferase</fullName>
        <ecNumber evidence="11">2.1.1.211</ecNumber>
    </recommendedName>
</protein>
<dbReference type="InterPro" id="IPR011671">
    <property type="entry name" value="tRNA_uracil_MeTrfase"/>
</dbReference>
<keyword evidence="10" id="KW-0862">Zinc</keyword>
<dbReference type="PANTHER" id="PTHR21210:SF0">
    <property type="entry name" value="TRNA (URACIL-O(2)-)-METHYLTRANSFERASE-RELATED"/>
    <property type="match status" value="1"/>
</dbReference>
<reference evidence="13" key="1">
    <citation type="submission" date="2015-10" db="EMBL/GenBank/DDBJ databases">
        <title>EvidentialGene: Evidence-directed Construction of Complete mRNA Transcriptomes without Genomes.</title>
        <authorList>
            <person name="Gilbert D.G."/>
        </authorList>
    </citation>
    <scope>NUCLEOTIDE SEQUENCE</scope>
</reference>
<evidence type="ECO:0000256" key="11">
    <source>
        <dbReference type="RuleBase" id="RU368004"/>
    </source>
</evidence>
<dbReference type="RefSeq" id="XP_045032262.1">
    <property type="nucleotide sequence ID" value="XM_045176327.1"/>
</dbReference>
<dbReference type="RefSeq" id="XP_045032260.1">
    <property type="nucleotide sequence ID" value="XM_045176325.1"/>
</dbReference>
<comment type="function">
    <text evidence="11">Adenosyl-L-methionine (AdoMet)-dependent tRNA (uracil-O(2)-)-methyltransferase.</text>
</comment>
<dbReference type="RefSeq" id="XP_045032270.1">
    <property type="nucleotide sequence ID" value="XM_045176335.1"/>
</dbReference>
<dbReference type="RefSeq" id="XP_045032261.1">
    <property type="nucleotide sequence ID" value="XM_045176326.1"/>
</dbReference>
<feature type="zinc finger region" description="C3H1-type" evidence="10">
    <location>
        <begin position="567"/>
        <end position="594"/>
    </location>
</feature>
<sequence length="594" mass="69120">MAETFWNALKVWSQKPHVVNKRLTGVASVAQWKCTSNFSSWEEIVEKHLELIGLNEVEIEKRMSSHLWSKSEHWTIENHEENTCFASVRRCLPKQTRRHQTVLELEVIDFKLKCAVYVPLNEAIEGEIENLIPPCPYAACLVSSDIELKVFKSDTRGEWLLLHVLPKLRKWYAEMDNHSGVDSVHLVSLEAYNNLYQELKKKYVPNIAKVWPECTDPQKFIHEDVAIASYLILLWRQERERLQLDSNYRQTFIDIGCGNGLLVYLLTSEGYQGKGIDIRARKIWSLYPPEIQLEISTLVPSEETYFLEFDWLLGNHSDELTPWLPVMALQSSIKRHPAHLPTRYWVLPCCPFSFWGKFQREKFNSANSSRYFEYLRFVADIGRNCGYDVEEDRLRIPSTRRTCFVGTIHKKSDSEWADLLKIKTNMIALSKEGVEETMFQPRSAVELIRNCTRVERSIQDAFVNLTAKYLLKCGFEKQPGEWNQGGEINLTDLVTLVSEEFKDLSRLKNECGGIQTLLRNHSHIFVVQNKCVRFRSPHEISVEEWRNQQKNPEAKRKLRLAASACAITKKKACWFFANHPDGCPLTRDSCRYVH</sequence>
<dbReference type="GO" id="GO:0008270">
    <property type="term" value="F:zinc ion binding"/>
    <property type="evidence" value="ECO:0007669"/>
    <property type="project" value="UniProtKB-KW"/>
</dbReference>
<dbReference type="RefSeq" id="XP_045032274.1">
    <property type="nucleotide sequence ID" value="XM_045176339.1"/>
</dbReference>
<dbReference type="AlphaFoldDB" id="A0A0N8EG23"/>
<keyword evidence="4 11" id="KW-0963">Cytoplasm</keyword>
<keyword evidence="6 11" id="KW-0808">Transferase</keyword>
<dbReference type="RefSeq" id="XP_045032258.1">
    <property type="nucleotide sequence ID" value="XM_045176323.1"/>
</dbReference>
<evidence type="ECO:0000256" key="1">
    <source>
        <dbReference type="ARBA" id="ARBA00002778"/>
    </source>
</evidence>
<dbReference type="RefSeq" id="XP_045032271.1">
    <property type="nucleotide sequence ID" value="XM_045176336.1"/>
</dbReference>
<dbReference type="RefSeq" id="XP_045032267.1">
    <property type="nucleotide sequence ID" value="XM_045176332.1"/>
</dbReference>
<dbReference type="PROSITE" id="PS50103">
    <property type="entry name" value="ZF_C3H1"/>
    <property type="match status" value="1"/>
</dbReference>
<dbReference type="RefSeq" id="XP_045032265.1">
    <property type="nucleotide sequence ID" value="XM_045176330.1"/>
</dbReference>
<dbReference type="EMBL" id="GDIQ01081559">
    <property type="protein sequence ID" value="JAN13178.1"/>
    <property type="molecule type" value="Transcribed_RNA"/>
</dbReference>
<dbReference type="RefSeq" id="XP_045032263.1">
    <property type="nucleotide sequence ID" value="XM_045176328.1"/>
</dbReference>
<evidence type="ECO:0000259" key="12">
    <source>
        <dbReference type="PROSITE" id="PS50103"/>
    </source>
</evidence>
<dbReference type="EMBL" id="GDIQ01030284">
    <property type="protein sequence ID" value="JAN64453.1"/>
    <property type="molecule type" value="Transcribed_RNA"/>
</dbReference>
<proteinExistence type="inferred from homology"/>
<evidence type="ECO:0000256" key="10">
    <source>
        <dbReference type="PROSITE-ProRule" id="PRU00723"/>
    </source>
</evidence>
<keyword evidence="8 11" id="KW-0819">tRNA processing</keyword>
<evidence type="ECO:0000256" key="3">
    <source>
        <dbReference type="ARBA" id="ARBA00009056"/>
    </source>
</evidence>
<evidence type="ECO:0000256" key="4">
    <source>
        <dbReference type="ARBA" id="ARBA00022490"/>
    </source>
</evidence>
<evidence type="ECO:0000256" key="7">
    <source>
        <dbReference type="ARBA" id="ARBA00022691"/>
    </source>
</evidence>
<dbReference type="Pfam" id="PF07757">
    <property type="entry name" value="AdoMet_MTase"/>
    <property type="match status" value="1"/>
</dbReference>
<dbReference type="RefSeq" id="XP_045032259.1">
    <property type="nucleotide sequence ID" value="XM_045176324.1"/>
</dbReference>
<evidence type="ECO:0000256" key="9">
    <source>
        <dbReference type="ARBA" id="ARBA00047957"/>
    </source>
</evidence>
<dbReference type="RefSeq" id="XP_045032257.1">
    <property type="nucleotide sequence ID" value="XM_045176322.1"/>
</dbReference>
<dbReference type="RefSeq" id="XP_045032273.1">
    <property type="nucleotide sequence ID" value="XM_045176338.1"/>
</dbReference>
<dbReference type="OrthoDB" id="10047021at2759"/>
<dbReference type="InterPro" id="IPR000571">
    <property type="entry name" value="Znf_CCCH"/>
</dbReference>
<dbReference type="RefSeq" id="XP_045032272.1">
    <property type="nucleotide sequence ID" value="XM_045176337.1"/>
</dbReference>
<comment type="function">
    <text evidence="1">Probable adenosyl-L-methionine (AdoMet)-dependent tRNA (uracil-O(2)-)-methyltransferase.</text>
</comment>
<dbReference type="GeneID" id="116926028"/>
<dbReference type="RefSeq" id="XP_045032269.1">
    <property type="nucleotide sequence ID" value="XM_045176334.1"/>
</dbReference>
<dbReference type="GO" id="GO:0030488">
    <property type="term" value="P:tRNA methylation"/>
    <property type="evidence" value="ECO:0007669"/>
    <property type="project" value="UniProtKB-UniRule"/>
</dbReference>
<keyword evidence="10" id="KW-0479">Metal-binding</keyword>
<dbReference type="RefSeq" id="XP_045032268.1">
    <property type="nucleotide sequence ID" value="XM_045176333.1"/>
</dbReference>
<name>A0A0N8EG23_9CRUS</name>
<dbReference type="GO" id="GO:0141101">
    <property type="term" value="F:tRNA(Ser) (uridine(44)-2'-O-)-methyltransferase activity"/>
    <property type="evidence" value="ECO:0007669"/>
    <property type="project" value="UniProtKB-EC"/>
</dbReference>
<comment type="subcellular location">
    <subcellularLocation>
        <location evidence="2 11">Cytoplasm</location>
    </subcellularLocation>
</comment>
<dbReference type="InterPro" id="IPR029063">
    <property type="entry name" value="SAM-dependent_MTases_sf"/>
</dbReference>
<feature type="domain" description="C3H1-type" evidence="12">
    <location>
        <begin position="567"/>
        <end position="594"/>
    </location>
</feature>
<evidence type="ECO:0000256" key="2">
    <source>
        <dbReference type="ARBA" id="ARBA00004496"/>
    </source>
</evidence>
<dbReference type="RefSeq" id="XP_045032277.1">
    <property type="nucleotide sequence ID" value="XM_045176342.1"/>
</dbReference>
<dbReference type="RefSeq" id="XP_045032275.1">
    <property type="nucleotide sequence ID" value="XM_045176340.1"/>
</dbReference>
<accession>A0A0N8EG23</accession>
<evidence type="ECO:0000313" key="13">
    <source>
        <dbReference type="EMBL" id="JAN64453.1"/>
    </source>
</evidence>
<dbReference type="RefSeq" id="XP_045032256.1">
    <property type="nucleotide sequence ID" value="XM_045176321.1"/>
</dbReference>
<dbReference type="RefSeq" id="XP_045032264.1">
    <property type="nucleotide sequence ID" value="XM_045176329.1"/>
</dbReference>
<comment type="similarity">
    <text evidence="3 11">Belongs to the TRM44 family.</text>
</comment>
<dbReference type="EC" id="2.1.1.211" evidence="11"/>
<comment type="catalytic activity">
    <reaction evidence="9 11">
        <text>uridine(44) in tRNA(Ser) + S-adenosyl-L-methionine = 2'-O-methyluridine(44) in tRNA(Ser) + S-adenosyl-L-homocysteine + H(+)</text>
        <dbReference type="Rhea" id="RHEA:43100"/>
        <dbReference type="Rhea" id="RHEA-COMP:10339"/>
        <dbReference type="Rhea" id="RHEA-COMP:10340"/>
        <dbReference type="ChEBI" id="CHEBI:15378"/>
        <dbReference type="ChEBI" id="CHEBI:57856"/>
        <dbReference type="ChEBI" id="CHEBI:59789"/>
        <dbReference type="ChEBI" id="CHEBI:65315"/>
        <dbReference type="ChEBI" id="CHEBI:74478"/>
        <dbReference type="EC" id="2.1.1.211"/>
    </reaction>
</comment>
<organism evidence="13">
    <name type="scientific">Daphnia magna</name>
    <dbReference type="NCBI Taxonomy" id="35525"/>
    <lineage>
        <taxon>Eukaryota</taxon>
        <taxon>Metazoa</taxon>
        <taxon>Ecdysozoa</taxon>
        <taxon>Arthropoda</taxon>
        <taxon>Crustacea</taxon>
        <taxon>Branchiopoda</taxon>
        <taxon>Diplostraca</taxon>
        <taxon>Cladocera</taxon>
        <taxon>Anomopoda</taxon>
        <taxon>Daphniidae</taxon>
        <taxon>Daphnia</taxon>
    </lineage>
</organism>
<dbReference type="PANTHER" id="PTHR21210">
    <property type="entry name" value="TRNA (URACIL-O(2)-)-METHYLTRANSFERASE-RELATED"/>
    <property type="match status" value="1"/>
</dbReference>
<keyword evidence="5 11" id="KW-0489">Methyltransferase</keyword>
<dbReference type="RefSeq" id="XP_045032276.1">
    <property type="nucleotide sequence ID" value="XM_045176341.1"/>
</dbReference>
<dbReference type="SUPFAM" id="SSF53335">
    <property type="entry name" value="S-adenosyl-L-methionine-dependent methyltransferases"/>
    <property type="match status" value="1"/>
</dbReference>
<dbReference type="GO" id="GO:0005737">
    <property type="term" value="C:cytoplasm"/>
    <property type="evidence" value="ECO:0007669"/>
    <property type="project" value="UniProtKB-SubCell"/>
</dbReference>